<gene>
    <name evidence="1" type="ORF">EV182_003424</name>
</gene>
<comment type="caution">
    <text evidence="1">The sequence shown here is derived from an EMBL/GenBank/DDBJ whole genome shotgun (WGS) entry which is preliminary data.</text>
</comment>
<feature type="non-terminal residue" evidence="1">
    <location>
        <position position="831"/>
    </location>
</feature>
<evidence type="ECO:0000313" key="2">
    <source>
        <dbReference type="Proteomes" id="UP001145114"/>
    </source>
</evidence>
<sequence>MPKPYTKDKKGGRAKRRADRHDSLDGPGSPVRKKTKADMPRSPFSAGPRPEAPEHRSEPMRRATNVSDLFQDHGEIIKALAARGNDAMIQAFLKLRDHLKYCQTTTPGLDMEQARVEGLEKEHYRRIIYAWVDESNNLERVFAAWDIQHQFSIARLDSLIPEVVSRVLNLLDTIATRTQGVRIARSVLRQSSKSIYRALSNPRSGVCYQTLRLLNTLATLGEGVLLAELKDQFQWDLKSLPIIGADRSKSSYINGRVLWMRFVLAFFCHGDAKLKSAMLDIKDIVPNLFKALASDPYEVVNELLTTIYDKLIVDDSVRRVAKVALLSPHLVSELVKALGKMERAGPDTLAKVKGIPSFEAEGVVRRPVQATPVEGGEAGAEEAVATATDSIADLAERFIMAICTVPGVGLCYSDYGIYSAPKAWTSVEIAAMVQGGPDATEARQSGRAASQGQFLCNHALLRVLTHSFKPTSDERQMRIVVAILEAAPELITPFWRNFSNSFEPRLSLPYLSNTVLALKVLKLPVSVPGTDSPVTLNPPSVATLVEHIIPTPLSRTIMTRGIQHSRQLVRYRSLQMLSVVMRKLGQAVTWLDARIKQQAADSQANMASWVKCKSSLLNTVKRRLPEWPVLIAAYRTCAGEKPAGDKGNGKVPQLRECPLSSRDSSQGLDEQHSLVRTAVLQAMQGYQTHFSDTVTEFKFDVGKLLSEVYSLKRDADAPEWSKSGMARKLDTLCLHHALQLLEASPPAYVKWQSKVTLTSGVGSPVQHSQFGVILLLYLTSRSHDVQAVARNIALNAMTSFGLFDQDAPQHRLASEPEVWLTSLKFVCDDRS</sequence>
<evidence type="ECO:0000313" key="1">
    <source>
        <dbReference type="EMBL" id="KAJ1678748.1"/>
    </source>
</evidence>
<name>A0ACC1HQC3_9FUNG</name>
<reference evidence="1" key="1">
    <citation type="submission" date="2022-06" db="EMBL/GenBank/DDBJ databases">
        <title>Phylogenomic reconstructions and comparative analyses of Kickxellomycotina fungi.</title>
        <authorList>
            <person name="Reynolds N.K."/>
            <person name="Stajich J.E."/>
            <person name="Barry K."/>
            <person name="Grigoriev I.V."/>
            <person name="Crous P."/>
            <person name="Smith M.E."/>
        </authorList>
    </citation>
    <scope>NUCLEOTIDE SEQUENCE</scope>
    <source>
        <strain evidence="1">RSA 2271</strain>
    </source>
</reference>
<proteinExistence type="predicted"/>
<dbReference type="Proteomes" id="UP001145114">
    <property type="component" value="Unassembled WGS sequence"/>
</dbReference>
<accession>A0ACC1HQC3</accession>
<organism evidence="1 2">
    <name type="scientific">Spiromyces aspiralis</name>
    <dbReference type="NCBI Taxonomy" id="68401"/>
    <lineage>
        <taxon>Eukaryota</taxon>
        <taxon>Fungi</taxon>
        <taxon>Fungi incertae sedis</taxon>
        <taxon>Zoopagomycota</taxon>
        <taxon>Kickxellomycotina</taxon>
        <taxon>Kickxellomycetes</taxon>
        <taxon>Kickxellales</taxon>
        <taxon>Kickxellaceae</taxon>
        <taxon>Spiromyces</taxon>
    </lineage>
</organism>
<protein>
    <submittedName>
        <fullName evidence="1">Uncharacterized protein</fullName>
    </submittedName>
</protein>
<dbReference type="EMBL" id="JAMZIH010000887">
    <property type="protein sequence ID" value="KAJ1678748.1"/>
    <property type="molecule type" value="Genomic_DNA"/>
</dbReference>
<keyword evidence="2" id="KW-1185">Reference proteome</keyword>